<sequence>MKPTVAAEVVEPATNSFLTVDGDLLNLLYGSLVADGASPFTLLMSSRPKSLHLKSLLLASDAAGSRITKSIFQEPDYVTELPLDYLLPPVLSFAPSLISTPDQGPSSGALQLLAVLLTTTATALGLVVVSDGGNLPSSTSNTTQPPTSPSNPETTPDLSPMSDTDADLSAIRSWSLPAPTPSTPIFRLITNDNSTAQLNSNANANCST</sequence>
<organism evidence="2 3">
    <name type="scientific">Thelephora terrestris</name>
    <dbReference type="NCBI Taxonomy" id="56493"/>
    <lineage>
        <taxon>Eukaryota</taxon>
        <taxon>Fungi</taxon>
        <taxon>Dikarya</taxon>
        <taxon>Basidiomycota</taxon>
        <taxon>Agaricomycotina</taxon>
        <taxon>Agaricomycetes</taxon>
        <taxon>Thelephorales</taxon>
        <taxon>Thelephoraceae</taxon>
        <taxon>Thelephora</taxon>
    </lineage>
</organism>
<evidence type="ECO:0000256" key="1">
    <source>
        <dbReference type="SAM" id="MobiDB-lite"/>
    </source>
</evidence>
<proteinExistence type="predicted"/>
<reference evidence="2" key="2">
    <citation type="submission" date="2020-11" db="EMBL/GenBank/DDBJ databases">
        <authorList>
            <consortium name="DOE Joint Genome Institute"/>
            <person name="Kuo A."/>
            <person name="Miyauchi S."/>
            <person name="Kiss E."/>
            <person name="Drula E."/>
            <person name="Kohler A."/>
            <person name="Sanchez-Garcia M."/>
            <person name="Andreopoulos B."/>
            <person name="Barry K.W."/>
            <person name="Bonito G."/>
            <person name="Buee M."/>
            <person name="Carver A."/>
            <person name="Chen C."/>
            <person name="Cichocki N."/>
            <person name="Clum A."/>
            <person name="Culley D."/>
            <person name="Crous P.W."/>
            <person name="Fauchery L."/>
            <person name="Girlanda M."/>
            <person name="Hayes R."/>
            <person name="Keri Z."/>
            <person name="Labutti K."/>
            <person name="Lipzen A."/>
            <person name="Lombard V."/>
            <person name="Magnuson J."/>
            <person name="Maillard F."/>
            <person name="Morin E."/>
            <person name="Murat C."/>
            <person name="Nolan M."/>
            <person name="Ohm R."/>
            <person name="Pangilinan J."/>
            <person name="Pereira M."/>
            <person name="Perotto S."/>
            <person name="Peter M."/>
            <person name="Riley R."/>
            <person name="Sitrit Y."/>
            <person name="Stielow B."/>
            <person name="Szollosi G."/>
            <person name="Zifcakova L."/>
            <person name="Stursova M."/>
            <person name="Spatafora J.W."/>
            <person name="Tedersoo L."/>
            <person name="Vaario L.-M."/>
            <person name="Yamada A."/>
            <person name="Yan M."/>
            <person name="Wang P."/>
            <person name="Xu J."/>
            <person name="Bruns T."/>
            <person name="Baldrian P."/>
            <person name="Vilgalys R."/>
            <person name="Henrissat B."/>
            <person name="Grigoriev I.V."/>
            <person name="Hibbett D."/>
            <person name="Nagy L.G."/>
            <person name="Martin F.M."/>
        </authorList>
    </citation>
    <scope>NUCLEOTIDE SEQUENCE</scope>
    <source>
        <strain evidence="2">UH-Tt-Lm1</strain>
    </source>
</reference>
<dbReference type="Proteomes" id="UP000736335">
    <property type="component" value="Unassembled WGS sequence"/>
</dbReference>
<reference evidence="2" key="1">
    <citation type="journal article" date="2020" name="Nat. Commun.">
        <title>Large-scale genome sequencing of mycorrhizal fungi provides insights into the early evolution of symbiotic traits.</title>
        <authorList>
            <person name="Miyauchi S."/>
            <person name="Kiss E."/>
            <person name="Kuo A."/>
            <person name="Drula E."/>
            <person name="Kohler A."/>
            <person name="Sanchez-Garcia M."/>
            <person name="Morin E."/>
            <person name="Andreopoulos B."/>
            <person name="Barry K.W."/>
            <person name="Bonito G."/>
            <person name="Buee M."/>
            <person name="Carver A."/>
            <person name="Chen C."/>
            <person name="Cichocki N."/>
            <person name="Clum A."/>
            <person name="Culley D."/>
            <person name="Crous P.W."/>
            <person name="Fauchery L."/>
            <person name="Girlanda M."/>
            <person name="Hayes R.D."/>
            <person name="Keri Z."/>
            <person name="LaButti K."/>
            <person name="Lipzen A."/>
            <person name="Lombard V."/>
            <person name="Magnuson J."/>
            <person name="Maillard F."/>
            <person name="Murat C."/>
            <person name="Nolan M."/>
            <person name="Ohm R.A."/>
            <person name="Pangilinan J."/>
            <person name="Pereira M.F."/>
            <person name="Perotto S."/>
            <person name="Peter M."/>
            <person name="Pfister S."/>
            <person name="Riley R."/>
            <person name="Sitrit Y."/>
            <person name="Stielow J.B."/>
            <person name="Szollosi G."/>
            <person name="Zifcakova L."/>
            <person name="Stursova M."/>
            <person name="Spatafora J.W."/>
            <person name="Tedersoo L."/>
            <person name="Vaario L.M."/>
            <person name="Yamada A."/>
            <person name="Yan M."/>
            <person name="Wang P."/>
            <person name="Xu J."/>
            <person name="Bruns T."/>
            <person name="Baldrian P."/>
            <person name="Vilgalys R."/>
            <person name="Dunand C."/>
            <person name="Henrissat B."/>
            <person name="Grigoriev I.V."/>
            <person name="Hibbett D."/>
            <person name="Nagy L.G."/>
            <person name="Martin F.M."/>
        </authorList>
    </citation>
    <scope>NUCLEOTIDE SEQUENCE</scope>
    <source>
        <strain evidence="2">UH-Tt-Lm1</strain>
    </source>
</reference>
<name>A0A9P6L1D7_9AGAM</name>
<comment type="caution">
    <text evidence="2">The sequence shown here is derived from an EMBL/GenBank/DDBJ whole genome shotgun (WGS) entry which is preliminary data.</text>
</comment>
<accession>A0A9P6L1D7</accession>
<feature type="region of interest" description="Disordered" evidence="1">
    <location>
        <begin position="133"/>
        <end position="165"/>
    </location>
</feature>
<keyword evidence="3" id="KW-1185">Reference proteome</keyword>
<feature type="compositionally biased region" description="Low complexity" evidence="1">
    <location>
        <begin position="136"/>
        <end position="156"/>
    </location>
</feature>
<protein>
    <submittedName>
        <fullName evidence="2">Uncharacterized protein</fullName>
    </submittedName>
</protein>
<dbReference type="EMBL" id="WIUZ02000024">
    <property type="protein sequence ID" value="KAF9778102.1"/>
    <property type="molecule type" value="Genomic_DNA"/>
</dbReference>
<evidence type="ECO:0000313" key="3">
    <source>
        <dbReference type="Proteomes" id="UP000736335"/>
    </source>
</evidence>
<evidence type="ECO:0000313" key="2">
    <source>
        <dbReference type="EMBL" id="KAF9778102.1"/>
    </source>
</evidence>
<gene>
    <name evidence="2" type="ORF">BJ322DRAFT_1114345</name>
</gene>
<dbReference type="AlphaFoldDB" id="A0A9P6L1D7"/>